<gene>
    <name evidence="2" type="ORF">A3C24_03340</name>
</gene>
<keyword evidence="1" id="KW-1133">Transmembrane helix</keyword>
<reference evidence="2 3" key="1">
    <citation type="journal article" date="2016" name="Nat. Commun.">
        <title>Thousands of microbial genomes shed light on interconnected biogeochemical processes in an aquifer system.</title>
        <authorList>
            <person name="Anantharaman K."/>
            <person name="Brown C.T."/>
            <person name="Hug L.A."/>
            <person name="Sharon I."/>
            <person name="Castelle C.J."/>
            <person name="Probst A.J."/>
            <person name="Thomas B.C."/>
            <person name="Singh A."/>
            <person name="Wilkins M.J."/>
            <person name="Karaoz U."/>
            <person name="Brodie E.L."/>
            <person name="Williams K.H."/>
            <person name="Hubbard S.S."/>
            <person name="Banfield J.F."/>
        </authorList>
    </citation>
    <scope>NUCLEOTIDE SEQUENCE [LARGE SCALE GENOMIC DNA]</scope>
</reference>
<organism evidence="2 3">
    <name type="scientific">Candidatus Roizmanbacteria bacterium RIFCSPHIGHO2_02_FULL_37_24</name>
    <dbReference type="NCBI Taxonomy" id="1802037"/>
    <lineage>
        <taxon>Bacteria</taxon>
        <taxon>Candidatus Roizmaniibacteriota</taxon>
    </lineage>
</organism>
<evidence type="ECO:0000313" key="2">
    <source>
        <dbReference type="EMBL" id="OGK24556.1"/>
    </source>
</evidence>
<feature type="transmembrane region" description="Helical" evidence="1">
    <location>
        <begin position="35"/>
        <end position="54"/>
    </location>
</feature>
<accession>A0A1F7H132</accession>
<feature type="transmembrane region" description="Helical" evidence="1">
    <location>
        <begin position="111"/>
        <end position="129"/>
    </location>
</feature>
<feature type="transmembrane region" description="Helical" evidence="1">
    <location>
        <begin position="6"/>
        <end position="23"/>
    </location>
</feature>
<comment type="caution">
    <text evidence="2">The sequence shown here is derived from an EMBL/GenBank/DDBJ whole genome shotgun (WGS) entry which is preliminary data.</text>
</comment>
<evidence type="ECO:0000256" key="1">
    <source>
        <dbReference type="SAM" id="Phobius"/>
    </source>
</evidence>
<evidence type="ECO:0000313" key="3">
    <source>
        <dbReference type="Proteomes" id="UP000177159"/>
    </source>
</evidence>
<dbReference type="Proteomes" id="UP000177159">
    <property type="component" value="Unassembled WGS sequence"/>
</dbReference>
<proteinExistence type="predicted"/>
<dbReference type="AlphaFoldDB" id="A0A1F7H132"/>
<keyword evidence="1" id="KW-0812">Transmembrane</keyword>
<dbReference type="EMBL" id="MFZM01000006">
    <property type="protein sequence ID" value="OGK24556.1"/>
    <property type="molecule type" value="Genomic_DNA"/>
</dbReference>
<feature type="transmembrane region" description="Helical" evidence="1">
    <location>
        <begin position="167"/>
        <end position="185"/>
    </location>
</feature>
<keyword evidence="1" id="KW-0472">Membrane</keyword>
<protein>
    <submittedName>
        <fullName evidence="2">Uncharacterized protein</fullName>
    </submittedName>
</protein>
<sequence length="193" mass="21420">MDYKSVIGVTATVIAFISYIPYFKDIFANKTKPHAFSWLVWGILTAIGFAGQVVDGAGPGAWVTGFTAVICFFIFIAGVVKGRKNIVLIDWLSLIGAGLALILWYLTKGPLLSVILISVIDALGFFPTFRKSYFKPNEETLITYFLSGFKFLLSLFALSNFTITTSLYPISLVVMNWAFIGMLFIRRKQLSKG</sequence>
<name>A0A1F7H132_9BACT</name>
<feature type="transmembrane region" description="Helical" evidence="1">
    <location>
        <begin position="87"/>
        <end position="105"/>
    </location>
</feature>
<feature type="transmembrane region" description="Helical" evidence="1">
    <location>
        <begin position="141"/>
        <end position="161"/>
    </location>
</feature>
<feature type="transmembrane region" description="Helical" evidence="1">
    <location>
        <begin position="60"/>
        <end position="80"/>
    </location>
</feature>